<protein>
    <submittedName>
        <fullName evidence="2">Putative Helix-turn-helix domain protein</fullName>
    </submittedName>
</protein>
<gene>
    <name evidence="2" type="ORF">TRIP_E280347</name>
</gene>
<dbReference type="Pfam" id="PF13560">
    <property type="entry name" value="HTH_31"/>
    <property type="match status" value="1"/>
</dbReference>
<name>A0A652ZX77_9SPIR</name>
<sequence>MFGDELRALRFSSGFSLRDFCKTAEEDPSNWSKIERGLMPPPVDHQRLKKIAAVLKVKKEEINDFISKAEIAAGSIPKFVMTNDVLLDQLPAFLRTVDNIKPSEEDFRKIIDLLQRGSDAQ</sequence>
<dbReference type="EMBL" id="UPXP01000021">
    <property type="protein sequence ID" value="VBB40370.1"/>
    <property type="molecule type" value="Genomic_DNA"/>
</dbReference>
<evidence type="ECO:0000313" key="2">
    <source>
        <dbReference type="EMBL" id="VBB40370.1"/>
    </source>
</evidence>
<dbReference type="SUPFAM" id="SSF47413">
    <property type="entry name" value="lambda repressor-like DNA-binding domains"/>
    <property type="match status" value="1"/>
</dbReference>
<proteinExistence type="predicted"/>
<accession>A0A652ZX77</accession>
<evidence type="ECO:0000259" key="1">
    <source>
        <dbReference type="PROSITE" id="PS50943"/>
    </source>
</evidence>
<organism evidence="2">
    <name type="scientific">uncultured Spirochaetota bacterium</name>
    <dbReference type="NCBI Taxonomy" id="460511"/>
    <lineage>
        <taxon>Bacteria</taxon>
        <taxon>Pseudomonadati</taxon>
        <taxon>Spirochaetota</taxon>
        <taxon>environmental samples</taxon>
    </lineage>
</organism>
<dbReference type="CDD" id="cd00093">
    <property type="entry name" value="HTH_XRE"/>
    <property type="match status" value="1"/>
</dbReference>
<dbReference type="GO" id="GO:0003677">
    <property type="term" value="F:DNA binding"/>
    <property type="evidence" value="ECO:0007669"/>
    <property type="project" value="InterPro"/>
</dbReference>
<dbReference type="AlphaFoldDB" id="A0A652ZX77"/>
<feature type="domain" description="HTH cro/C1-type" evidence="1">
    <location>
        <begin position="6"/>
        <end position="62"/>
    </location>
</feature>
<dbReference type="Gene3D" id="1.10.260.40">
    <property type="entry name" value="lambda repressor-like DNA-binding domains"/>
    <property type="match status" value="1"/>
</dbReference>
<dbReference type="PROSITE" id="PS50943">
    <property type="entry name" value="HTH_CROC1"/>
    <property type="match status" value="1"/>
</dbReference>
<dbReference type="InterPro" id="IPR001387">
    <property type="entry name" value="Cro/C1-type_HTH"/>
</dbReference>
<dbReference type="InterPro" id="IPR010982">
    <property type="entry name" value="Lambda_DNA-bd_dom_sf"/>
</dbReference>
<reference evidence="2" key="1">
    <citation type="submission" date="2018-07" db="EMBL/GenBank/DDBJ databases">
        <authorList>
            <consortium name="Genoscope - CEA"/>
            <person name="William W."/>
        </authorList>
    </citation>
    <scope>NUCLEOTIDE SEQUENCE</scope>
    <source>
        <strain evidence="2">IK1</strain>
    </source>
</reference>